<reference evidence="1" key="1">
    <citation type="journal article" date="2022" name="bioRxiv">
        <title>Sequencing and chromosome-scale assembly of the giantPleurodeles waltlgenome.</title>
        <authorList>
            <person name="Brown T."/>
            <person name="Elewa A."/>
            <person name="Iarovenko S."/>
            <person name="Subramanian E."/>
            <person name="Araus A.J."/>
            <person name="Petzold A."/>
            <person name="Susuki M."/>
            <person name="Suzuki K.-i.T."/>
            <person name="Hayashi T."/>
            <person name="Toyoda A."/>
            <person name="Oliveira C."/>
            <person name="Osipova E."/>
            <person name="Leigh N.D."/>
            <person name="Simon A."/>
            <person name="Yun M.H."/>
        </authorList>
    </citation>
    <scope>NUCLEOTIDE SEQUENCE</scope>
    <source>
        <strain evidence="1">20211129_DDA</strain>
        <tissue evidence="1">Liver</tissue>
    </source>
</reference>
<organism evidence="1 2">
    <name type="scientific">Pleurodeles waltl</name>
    <name type="common">Iberian ribbed newt</name>
    <dbReference type="NCBI Taxonomy" id="8319"/>
    <lineage>
        <taxon>Eukaryota</taxon>
        <taxon>Metazoa</taxon>
        <taxon>Chordata</taxon>
        <taxon>Craniata</taxon>
        <taxon>Vertebrata</taxon>
        <taxon>Euteleostomi</taxon>
        <taxon>Amphibia</taxon>
        <taxon>Batrachia</taxon>
        <taxon>Caudata</taxon>
        <taxon>Salamandroidea</taxon>
        <taxon>Salamandridae</taxon>
        <taxon>Pleurodelinae</taxon>
        <taxon>Pleurodeles</taxon>
    </lineage>
</organism>
<accession>A0AAV7PUC3</accession>
<evidence type="ECO:0000313" key="1">
    <source>
        <dbReference type="EMBL" id="KAJ1131791.1"/>
    </source>
</evidence>
<keyword evidence="2" id="KW-1185">Reference proteome</keyword>
<dbReference type="EMBL" id="JANPWB010000011">
    <property type="protein sequence ID" value="KAJ1131791.1"/>
    <property type="molecule type" value="Genomic_DNA"/>
</dbReference>
<dbReference type="AlphaFoldDB" id="A0AAV7PUC3"/>
<dbReference type="Proteomes" id="UP001066276">
    <property type="component" value="Chromosome 7"/>
</dbReference>
<proteinExistence type="predicted"/>
<evidence type="ECO:0000313" key="2">
    <source>
        <dbReference type="Proteomes" id="UP001066276"/>
    </source>
</evidence>
<gene>
    <name evidence="1" type="ORF">NDU88_010124</name>
</gene>
<name>A0AAV7PUC3_PLEWA</name>
<comment type="caution">
    <text evidence="1">The sequence shown here is derived from an EMBL/GenBank/DDBJ whole genome shotgun (WGS) entry which is preliminary data.</text>
</comment>
<protein>
    <submittedName>
        <fullName evidence="1">Uncharacterized protein</fullName>
    </submittedName>
</protein>
<sequence length="162" mass="18442">MRTGADPEGVVGVQREPVQIRNKWVECSENRCRSGRSGWSDMRPGADSEGVNRVQREPVQIPKQWIQCNENRWNSQQAWRLAESYLPKTYQATGPSFSLPGMPGTSRILPRNTRITHEEQYWRVGVGKGLNCEPPTALPRTGSAIQFRRSGRERNNAPSLYF</sequence>